<comment type="caution">
    <text evidence="8">The sequence shown here is derived from an EMBL/GenBank/DDBJ whole genome shotgun (WGS) entry which is preliminary data.</text>
</comment>
<dbReference type="SUPFAM" id="SSF57850">
    <property type="entry name" value="RING/U-box"/>
    <property type="match status" value="1"/>
</dbReference>
<dbReference type="PANTHER" id="PTHR22894">
    <property type="entry name" value="RING-TYPE DOMAIN-CONTAINING PROTEIN"/>
    <property type="match status" value="1"/>
</dbReference>
<dbReference type="PROSITE" id="PS00518">
    <property type="entry name" value="ZF_RING_1"/>
    <property type="match status" value="1"/>
</dbReference>
<keyword evidence="6" id="KW-0472">Membrane</keyword>
<feature type="transmembrane region" description="Helical" evidence="6">
    <location>
        <begin position="174"/>
        <end position="195"/>
    </location>
</feature>
<dbReference type="GO" id="GO:0008270">
    <property type="term" value="F:zinc ion binding"/>
    <property type="evidence" value="ECO:0007669"/>
    <property type="project" value="UniProtKB-KW"/>
</dbReference>
<dbReference type="InterPro" id="IPR013083">
    <property type="entry name" value="Znf_RING/FYVE/PHD"/>
</dbReference>
<dbReference type="AlphaFoldDB" id="A0ABD1IG82"/>
<dbReference type="Pfam" id="PF13445">
    <property type="entry name" value="zf-RING_UBOX"/>
    <property type="match status" value="1"/>
</dbReference>
<keyword evidence="1" id="KW-0479">Metal-binding</keyword>
<organism evidence="8 9">
    <name type="scientific">Salvia divinorum</name>
    <name type="common">Maria pastora</name>
    <name type="synonym">Diviner's sage</name>
    <dbReference type="NCBI Taxonomy" id="28513"/>
    <lineage>
        <taxon>Eukaryota</taxon>
        <taxon>Viridiplantae</taxon>
        <taxon>Streptophyta</taxon>
        <taxon>Embryophyta</taxon>
        <taxon>Tracheophyta</taxon>
        <taxon>Spermatophyta</taxon>
        <taxon>Magnoliopsida</taxon>
        <taxon>eudicotyledons</taxon>
        <taxon>Gunneridae</taxon>
        <taxon>Pentapetalae</taxon>
        <taxon>asterids</taxon>
        <taxon>lamiids</taxon>
        <taxon>Lamiales</taxon>
        <taxon>Lamiaceae</taxon>
        <taxon>Nepetoideae</taxon>
        <taxon>Mentheae</taxon>
        <taxon>Salviinae</taxon>
        <taxon>Salvia</taxon>
        <taxon>Salvia subgen. Calosphace</taxon>
    </lineage>
</organism>
<dbReference type="InterPro" id="IPR017907">
    <property type="entry name" value="Znf_RING_CS"/>
</dbReference>
<feature type="region of interest" description="Disordered" evidence="5">
    <location>
        <begin position="1"/>
        <end position="20"/>
    </location>
</feature>
<dbReference type="PROSITE" id="PS50089">
    <property type="entry name" value="ZF_RING_2"/>
    <property type="match status" value="1"/>
</dbReference>
<gene>
    <name evidence="8" type="ORF">AAHA92_02158</name>
</gene>
<keyword evidence="8" id="KW-0012">Acyltransferase</keyword>
<name>A0ABD1IG82_SALDI</name>
<evidence type="ECO:0000313" key="8">
    <source>
        <dbReference type="EMBL" id="KAL1566558.1"/>
    </source>
</evidence>
<keyword evidence="9" id="KW-1185">Reference proteome</keyword>
<feature type="transmembrane region" description="Helical" evidence="6">
    <location>
        <begin position="111"/>
        <end position="128"/>
    </location>
</feature>
<feature type="compositionally biased region" description="Gly residues" evidence="5">
    <location>
        <begin position="8"/>
        <end position="20"/>
    </location>
</feature>
<dbReference type="Gene3D" id="3.30.40.10">
    <property type="entry name" value="Zinc/RING finger domain, C3HC4 (zinc finger)"/>
    <property type="match status" value="1"/>
</dbReference>
<dbReference type="InterPro" id="IPR001841">
    <property type="entry name" value="Znf_RING"/>
</dbReference>
<feature type="domain" description="RING-type" evidence="7">
    <location>
        <begin position="33"/>
        <end position="75"/>
    </location>
</feature>
<keyword evidence="8" id="KW-0808">Transferase</keyword>
<keyword evidence="2 4" id="KW-0863">Zinc-finger</keyword>
<dbReference type="SMART" id="SM00184">
    <property type="entry name" value="RING"/>
    <property type="match status" value="1"/>
</dbReference>
<evidence type="ECO:0000256" key="3">
    <source>
        <dbReference type="ARBA" id="ARBA00022833"/>
    </source>
</evidence>
<evidence type="ECO:0000313" key="9">
    <source>
        <dbReference type="Proteomes" id="UP001567538"/>
    </source>
</evidence>
<dbReference type="EC" id="2.3.2.27" evidence="8"/>
<keyword evidence="6" id="KW-0812">Transmembrane</keyword>
<evidence type="ECO:0000256" key="2">
    <source>
        <dbReference type="ARBA" id="ARBA00022771"/>
    </source>
</evidence>
<evidence type="ECO:0000256" key="5">
    <source>
        <dbReference type="SAM" id="MobiDB-lite"/>
    </source>
</evidence>
<dbReference type="EMBL" id="JBEAFC010000002">
    <property type="protein sequence ID" value="KAL1566558.1"/>
    <property type="molecule type" value="Genomic_DNA"/>
</dbReference>
<reference evidence="8 9" key="1">
    <citation type="submission" date="2024-06" db="EMBL/GenBank/DDBJ databases">
        <title>A chromosome level genome sequence of Diviner's sage (Salvia divinorum).</title>
        <authorList>
            <person name="Ford S.A."/>
            <person name="Ro D.-K."/>
            <person name="Ness R.W."/>
            <person name="Phillips M.A."/>
        </authorList>
    </citation>
    <scope>NUCLEOTIDE SEQUENCE [LARGE SCALE GENOMIC DNA]</scope>
    <source>
        <strain evidence="8">SAF-2024a</strain>
        <tissue evidence="8">Leaf</tissue>
    </source>
</reference>
<accession>A0ABD1IG82</accession>
<dbReference type="InterPro" id="IPR027370">
    <property type="entry name" value="Znf-RING_euk"/>
</dbReference>
<keyword evidence="6" id="KW-1133">Transmembrane helix</keyword>
<keyword evidence="3" id="KW-0862">Zinc</keyword>
<proteinExistence type="predicted"/>
<protein>
    <submittedName>
        <fullName evidence="8">RING-type E3 ubiquitin transferase</fullName>
        <ecNumber evidence="8">2.3.2.27</ecNumber>
    </submittedName>
</protein>
<dbReference type="InterPro" id="IPR038896">
    <property type="entry name" value="RNF170"/>
</dbReference>
<evidence type="ECO:0000256" key="1">
    <source>
        <dbReference type="ARBA" id="ARBA00022723"/>
    </source>
</evidence>
<sequence>MKMMCGSENGGRGKNAGGGGYSSRDFPPEDDCCPICFDDFNFPSKTSCGHWFCSGCILELWRYRPDSKQCKCPICGCLILNLVMQSSILIQPGEEAGNILRDIQLYNNTNLGGFSGLLMKAAGLPLLIRRGLWENMNITMLEYLCNSMHKIGLLLGVVYEVFELQFFPNGGIGIAVWFDLCIYGLVVFLLWDVIWQRWMVVFRRLL</sequence>
<dbReference type="Proteomes" id="UP001567538">
    <property type="component" value="Unassembled WGS sequence"/>
</dbReference>
<dbReference type="GO" id="GO:0061630">
    <property type="term" value="F:ubiquitin protein ligase activity"/>
    <property type="evidence" value="ECO:0007669"/>
    <property type="project" value="UniProtKB-EC"/>
</dbReference>
<evidence type="ECO:0000259" key="7">
    <source>
        <dbReference type="PROSITE" id="PS50089"/>
    </source>
</evidence>
<dbReference type="PANTHER" id="PTHR22894:SF6">
    <property type="entry name" value="E3 UBIQUITIN-PROTEIN LIGASE RNF170-LIKE ISOFORM X1"/>
    <property type="match status" value="1"/>
</dbReference>
<evidence type="ECO:0000256" key="4">
    <source>
        <dbReference type="PROSITE-ProRule" id="PRU00175"/>
    </source>
</evidence>
<evidence type="ECO:0000256" key="6">
    <source>
        <dbReference type="SAM" id="Phobius"/>
    </source>
</evidence>